<evidence type="ECO:0000256" key="4">
    <source>
        <dbReference type="ARBA" id="ARBA00022475"/>
    </source>
</evidence>
<dbReference type="SMART" id="SM00387">
    <property type="entry name" value="HATPase_c"/>
    <property type="match status" value="1"/>
</dbReference>
<evidence type="ECO:0000256" key="5">
    <source>
        <dbReference type="ARBA" id="ARBA00022679"/>
    </source>
</evidence>
<evidence type="ECO:0000256" key="6">
    <source>
        <dbReference type="ARBA" id="ARBA00022692"/>
    </source>
</evidence>
<comment type="subcellular location">
    <subcellularLocation>
        <location evidence="2">Cell membrane</location>
        <topology evidence="2">Multi-pass membrane protein</topology>
    </subcellularLocation>
</comment>
<evidence type="ECO:0000313" key="13">
    <source>
        <dbReference type="EMBL" id="ACZ43077.1"/>
    </source>
</evidence>
<gene>
    <name evidence="13" type="ordered locus">Tter_2176</name>
</gene>
<dbReference type="InterPro" id="IPR050351">
    <property type="entry name" value="BphY/WalK/GraS-like"/>
</dbReference>
<dbReference type="STRING" id="525904.Tter_2176"/>
<dbReference type="InterPro" id="IPR004358">
    <property type="entry name" value="Sig_transdc_His_kin-like_C"/>
</dbReference>
<dbReference type="PANTHER" id="PTHR45453:SF2">
    <property type="entry name" value="HISTIDINE KINASE"/>
    <property type="match status" value="1"/>
</dbReference>
<dbReference type="EC" id="2.7.13.3" evidence="3"/>
<keyword evidence="5" id="KW-0808">Transferase</keyword>
<evidence type="ECO:0000256" key="2">
    <source>
        <dbReference type="ARBA" id="ARBA00004651"/>
    </source>
</evidence>
<evidence type="ECO:0000256" key="11">
    <source>
        <dbReference type="SAM" id="Phobius"/>
    </source>
</evidence>
<dbReference type="GO" id="GO:0016036">
    <property type="term" value="P:cellular response to phosphate starvation"/>
    <property type="evidence" value="ECO:0007669"/>
    <property type="project" value="TreeGrafter"/>
</dbReference>
<protein>
    <recommendedName>
        <fullName evidence="3">histidine kinase</fullName>
        <ecNumber evidence="3">2.7.13.3</ecNumber>
    </recommendedName>
</protein>
<evidence type="ECO:0000259" key="12">
    <source>
        <dbReference type="PROSITE" id="PS50109"/>
    </source>
</evidence>
<keyword evidence="7 13" id="KW-0418">Kinase</keyword>
<feature type="domain" description="Histidine kinase" evidence="12">
    <location>
        <begin position="144"/>
        <end position="359"/>
    </location>
</feature>
<evidence type="ECO:0000313" key="14">
    <source>
        <dbReference type="Proteomes" id="UP000000323"/>
    </source>
</evidence>
<dbReference type="GO" id="GO:0004721">
    <property type="term" value="F:phosphoprotein phosphatase activity"/>
    <property type="evidence" value="ECO:0007669"/>
    <property type="project" value="TreeGrafter"/>
</dbReference>
<dbReference type="InterPro" id="IPR005467">
    <property type="entry name" value="His_kinase_dom"/>
</dbReference>
<feature type="transmembrane region" description="Helical" evidence="11">
    <location>
        <begin position="32"/>
        <end position="54"/>
    </location>
</feature>
<evidence type="ECO:0000256" key="10">
    <source>
        <dbReference type="ARBA" id="ARBA00023136"/>
    </source>
</evidence>
<evidence type="ECO:0000256" key="9">
    <source>
        <dbReference type="ARBA" id="ARBA00023012"/>
    </source>
</evidence>
<keyword evidence="8 11" id="KW-1133">Transmembrane helix</keyword>
<dbReference type="PANTHER" id="PTHR45453">
    <property type="entry name" value="PHOSPHATE REGULON SENSOR PROTEIN PHOR"/>
    <property type="match status" value="1"/>
</dbReference>
<dbReference type="EMBL" id="CP001826">
    <property type="protein sequence ID" value="ACZ43077.1"/>
    <property type="molecule type" value="Genomic_DNA"/>
</dbReference>
<keyword evidence="9" id="KW-0902">Two-component regulatory system</keyword>
<organism evidence="13 14">
    <name type="scientific">Thermobaculum terrenum (strain ATCC BAA-798 / CCMEE 7001 / YNP1)</name>
    <dbReference type="NCBI Taxonomy" id="525904"/>
    <lineage>
        <taxon>Bacteria</taxon>
        <taxon>Bacillati</taxon>
        <taxon>Chloroflexota</taxon>
        <taxon>Chloroflexia</taxon>
        <taxon>Candidatus Thermobaculales</taxon>
        <taxon>Candidatus Thermobaculaceae</taxon>
        <taxon>Thermobaculum</taxon>
    </lineage>
</organism>
<keyword evidence="6 11" id="KW-0812">Transmembrane</keyword>
<dbReference type="PRINTS" id="PR00344">
    <property type="entry name" value="BCTRLSENSOR"/>
</dbReference>
<dbReference type="RefSeq" id="WP_012876108.1">
    <property type="nucleotide sequence ID" value="NC_013526.1"/>
</dbReference>
<evidence type="ECO:0000256" key="3">
    <source>
        <dbReference type="ARBA" id="ARBA00012438"/>
    </source>
</evidence>
<dbReference type="PROSITE" id="PS50109">
    <property type="entry name" value="HIS_KIN"/>
    <property type="match status" value="1"/>
</dbReference>
<name>D1CH56_THET1</name>
<dbReference type="Proteomes" id="UP000000323">
    <property type="component" value="Chromosome 2"/>
</dbReference>
<dbReference type="InterPro" id="IPR036890">
    <property type="entry name" value="HATPase_C_sf"/>
</dbReference>
<keyword evidence="4" id="KW-1003">Cell membrane</keyword>
<dbReference type="HOGENOM" id="CLU_000445_13_1_0"/>
<dbReference type="GO" id="GO:0000155">
    <property type="term" value="F:phosphorelay sensor kinase activity"/>
    <property type="evidence" value="ECO:0007669"/>
    <property type="project" value="TreeGrafter"/>
</dbReference>
<dbReference type="eggNOG" id="COG0642">
    <property type="taxonomic scope" value="Bacteria"/>
</dbReference>
<proteinExistence type="predicted"/>
<keyword evidence="10 11" id="KW-0472">Membrane</keyword>
<dbReference type="OrthoDB" id="9780487at2"/>
<evidence type="ECO:0000256" key="1">
    <source>
        <dbReference type="ARBA" id="ARBA00000085"/>
    </source>
</evidence>
<dbReference type="Pfam" id="PF02518">
    <property type="entry name" value="HATPase_c"/>
    <property type="match status" value="1"/>
</dbReference>
<accession>D1CH56</accession>
<sequence>MRYDSTPRHITSEVAKHPLSDRLSLTRYLRDSTALGALFLLSSALSIAIIKLGVLDRGDVAYIFLLCVLCLVVYLAYDYLRHGPLRRELLSTRGQLEDSLRVHSPVTGEEEALTTLLWWSHELYTNRLQENKHALERHLEYAQLWVHQMKSPVSVIDLLIQQAPAGVDPEWLGSLAEEKDRLSEGLEMLLHAARIDKFETDLRPRTVDLVQLARDCVRERMGAFVRSGITPRVRSDADRVEVQTDPKWMRFVLGQLLSNAIKYSRLKQASGLHVDLEITSEDGRTLLTVRDEGVGIPPEDLPRIFEPFFTGENGRRTNESTGMGLYLVRQVLDNLGHTLEVSSEPGRGTAFKIAFESHSIISLREMRI</sequence>
<reference evidence="14" key="1">
    <citation type="journal article" date="2010" name="Stand. Genomic Sci.">
        <title>Complete genome sequence of 'Thermobaculum terrenum' type strain (YNP1).</title>
        <authorList>
            <person name="Kiss H."/>
            <person name="Cleland D."/>
            <person name="Lapidus A."/>
            <person name="Lucas S."/>
            <person name="Glavina Del Rio T."/>
            <person name="Nolan M."/>
            <person name="Tice H."/>
            <person name="Han C."/>
            <person name="Goodwin L."/>
            <person name="Pitluck S."/>
            <person name="Liolios K."/>
            <person name="Ivanova N."/>
            <person name="Mavromatis K."/>
            <person name="Ovchinnikova G."/>
            <person name="Pati A."/>
            <person name="Chen A."/>
            <person name="Palaniappan K."/>
            <person name="Land M."/>
            <person name="Hauser L."/>
            <person name="Chang Y."/>
            <person name="Jeffries C."/>
            <person name="Lu M."/>
            <person name="Brettin T."/>
            <person name="Detter J."/>
            <person name="Goker M."/>
            <person name="Tindall B."/>
            <person name="Beck B."/>
            <person name="McDermott T."/>
            <person name="Woyke T."/>
            <person name="Bristow J."/>
            <person name="Eisen J."/>
            <person name="Markowitz V."/>
            <person name="Hugenholtz P."/>
            <person name="Kyrpides N."/>
            <person name="Klenk H."/>
            <person name="Cheng J."/>
        </authorList>
    </citation>
    <scope>NUCLEOTIDE SEQUENCE [LARGE SCALE GENOMIC DNA]</scope>
    <source>
        <strain evidence="14">ATCC BAA-798 / YNP1</strain>
    </source>
</reference>
<dbReference type="GO" id="GO:0005886">
    <property type="term" value="C:plasma membrane"/>
    <property type="evidence" value="ECO:0007669"/>
    <property type="project" value="UniProtKB-SubCell"/>
</dbReference>
<keyword evidence="14" id="KW-1185">Reference proteome</keyword>
<feature type="transmembrane region" description="Helical" evidence="11">
    <location>
        <begin position="60"/>
        <end position="80"/>
    </location>
</feature>
<dbReference type="AlphaFoldDB" id="D1CH56"/>
<dbReference type="SUPFAM" id="SSF55874">
    <property type="entry name" value="ATPase domain of HSP90 chaperone/DNA topoisomerase II/histidine kinase"/>
    <property type="match status" value="1"/>
</dbReference>
<comment type="catalytic activity">
    <reaction evidence="1">
        <text>ATP + protein L-histidine = ADP + protein N-phospho-L-histidine.</text>
        <dbReference type="EC" id="2.7.13.3"/>
    </reaction>
</comment>
<evidence type="ECO:0000256" key="7">
    <source>
        <dbReference type="ARBA" id="ARBA00022777"/>
    </source>
</evidence>
<dbReference type="InterPro" id="IPR003594">
    <property type="entry name" value="HATPase_dom"/>
</dbReference>
<evidence type="ECO:0000256" key="8">
    <source>
        <dbReference type="ARBA" id="ARBA00022989"/>
    </source>
</evidence>
<dbReference type="KEGG" id="ttr:Tter_2176"/>
<dbReference type="Gene3D" id="3.30.565.10">
    <property type="entry name" value="Histidine kinase-like ATPase, C-terminal domain"/>
    <property type="match status" value="1"/>
</dbReference>